<dbReference type="PANTHER" id="PTHR42795:SF1">
    <property type="entry name" value="ALANINE DEHYDROGENASE"/>
    <property type="match status" value="1"/>
</dbReference>
<evidence type="ECO:0000259" key="9">
    <source>
        <dbReference type="SMART" id="SM01002"/>
    </source>
</evidence>
<dbReference type="InterPro" id="IPR008143">
    <property type="entry name" value="Ala_DH/PNT_CS2"/>
</dbReference>
<proteinExistence type="inferred from homology"/>
<organism evidence="11 12">
    <name type="scientific">Candidatus Thiodiazotropha lotti</name>
    <dbReference type="NCBI Taxonomy" id="2792787"/>
    <lineage>
        <taxon>Bacteria</taxon>
        <taxon>Pseudomonadati</taxon>
        <taxon>Pseudomonadota</taxon>
        <taxon>Gammaproteobacteria</taxon>
        <taxon>Chromatiales</taxon>
        <taxon>Sedimenticolaceae</taxon>
        <taxon>Candidatus Thiodiazotropha</taxon>
    </lineage>
</organism>
<dbReference type="PROSITE" id="PS00837">
    <property type="entry name" value="ALADH_PNT_2"/>
    <property type="match status" value="1"/>
</dbReference>
<dbReference type="EC" id="1.4.1.1" evidence="2 5"/>
<dbReference type="FunFam" id="3.40.50.720:FF:000049">
    <property type="entry name" value="Alanine dehydrogenase"/>
    <property type="match status" value="1"/>
</dbReference>
<dbReference type="SMART" id="SM01003">
    <property type="entry name" value="AlaDh_PNT_N"/>
    <property type="match status" value="1"/>
</dbReference>
<dbReference type="InterPro" id="IPR036291">
    <property type="entry name" value="NAD(P)-bd_dom_sf"/>
</dbReference>
<dbReference type="InterPro" id="IPR008141">
    <property type="entry name" value="Ala_DH"/>
</dbReference>
<dbReference type="InterPro" id="IPR007698">
    <property type="entry name" value="AlaDH/PNT_NAD(H)-bd"/>
</dbReference>
<name>A0A9E4N1A3_9GAMM</name>
<gene>
    <name evidence="11" type="primary">ald</name>
    <name evidence="11" type="ORF">JAZ04_11375</name>
</gene>
<feature type="binding site" evidence="7">
    <location>
        <position position="15"/>
    </location>
    <ligand>
        <name>substrate</name>
    </ligand>
</feature>
<feature type="active site" description="Proton donor/acceptor" evidence="6">
    <location>
        <position position="270"/>
    </location>
</feature>
<dbReference type="SMART" id="SM01002">
    <property type="entry name" value="AlaDh_PNT_C"/>
    <property type="match status" value="1"/>
</dbReference>
<evidence type="ECO:0000256" key="5">
    <source>
        <dbReference type="PIRNR" id="PIRNR000183"/>
    </source>
</evidence>
<keyword evidence="4 5" id="KW-0520">NAD</keyword>
<dbReference type="SUPFAM" id="SSF51735">
    <property type="entry name" value="NAD(P)-binding Rossmann-fold domains"/>
    <property type="match status" value="1"/>
</dbReference>
<feature type="binding site" evidence="8">
    <location>
        <begin position="239"/>
        <end position="240"/>
    </location>
    <ligand>
        <name>NAD(+)</name>
        <dbReference type="ChEBI" id="CHEBI:57540"/>
    </ligand>
</feature>
<feature type="domain" description="Alanine dehydrogenase/pyridine nucleotide transhydrogenase N-terminal" evidence="10">
    <location>
        <begin position="4"/>
        <end position="137"/>
    </location>
</feature>
<dbReference type="GO" id="GO:0042853">
    <property type="term" value="P:L-alanine catabolic process"/>
    <property type="evidence" value="ECO:0007669"/>
    <property type="project" value="InterPro"/>
</dbReference>
<dbReference type="Proteomes" id="UP000886687">
    <property type="component" value="Unassembled WGS sequence"/>
</dbReference>
<dbReference type="GO" id="GO:0005886">
    <property type="term" value="C:plasma membrane"/>
    <property type="evidence" value="ECO:0007669"/>
    <property type="project" value="TreeGrafter"/>
</dbReference>
<evidence type="ECO:0000256" key="4">
    <source>
        <dbReference type="ARBA" id="ARBA00023027"/>
    </source>
</evidence>
<dbReference type="SUPFAM" id="SSF52283">
    <property type="entry name" value="Formate/glycerate dehydrogenase catalytic domain-like"/>
    <property type="match status" value="1"/>
</dbReference>
<evidence type="ECO:0000313" key="12">
    <source>
        <dbReference type="Proteomes" id="UP000886687"/>
    </source>
</evidence>
<dbReference type="NCBIfam" id="TIGR00518">
    <property type="entry name" value="alaDH"/>
    <property type="match status" value="1"/>
</dbReference>
<feature type="binding site" evidence="8">
    <location>
        <position position="279"/>
    </location>
    <ligand>
        <name>NAD(+)</name>
        <dbReference type="ChEBI" id="CHEBI:57540"/>
    </ligand>
</feature>
<comment type="catalytic activity">
    <reaction evidence="5">
        <text>L-alanine + NAD(+) + H2O = pyruvate + NH4(+) + NADH + H(+)</text>
        <dbReference type="Rhea" id="RHEA:18405"/>
        <dbReference type="ChEBI" id="CHEBI:15361"/>
        <dbReference type="ChEBI" id="CHEBI:15377"/>
        <dbReference type="ChEBI" id="CHEBI:15378"/>
        <dbReference type="ChEBI" id="CHEBI:28938"/>
        <dbReference type="ChEBI" id="CHEBI:57540"/>
        <dbReference type="ChEBI" id="CHEBI:57945"/>
        <dbReference type="ChEBI" id="CHEBI:57972"/>
        <dbReference type="EC" id="1.4.1.1"/>
    </reaction>
</comment>
<feature type="binding site" evidence="8">
    <location>
        <begin position="267"/>
        <end position="270"/>
    </location>
    <ligand>
        <name>NAD(+)</name>
        <dbReference type="ChEBI" id="CHEBI:57540"/>
    </ligand>
</feature>
<feature type="binding site" evidence="8">
    <location>
        <position position="134"/>
    </location>
    <ligand>
        <name>NAD(+)</name>
        <dbReference type="ChEBI" id="CHEBI:57540"/>
    </ligand>
</feature>
<protein>
    <recommendedName>
        <fullName evidence="2 5">Alanine dehydrogenase</fullName>
        <ecNumber evidence="2 5">1.4.1.1</ecNumber>
    </recommendedName>
</protein>
<dbReference type="AlphaFoldDB" id="A0A9E4N1A3"/>
<accession>A0A9E4N1A3</accession>
<evidence type="ECO:0000313" key="11">
    <source>
        <dbReference type="EMBL" id="MCG7939439.1"/>
    </source>
</evidence>
<dbReference type="InterPro" id="IPR007886">
    <property type="entry name" value="AlaDH/PNT_N"/>
</dbReference>
<dbReference type="PANTHER" id="PTHR42795">
    <property type="entry name" value="ALANINE DEHYDROGENASE"/>
    <property type="match status" value="1"/>
</dbReference>
<dbReference type="Pfam" id="PF05222">
    <property type="entry name" value="AlaDh_PNT_N"/>
    <property type="match status" value="1"/>
</dbReference>
<evidence type="ECO:0000259" key="10">
    <source>
        <dbReference type="SMART" id="SM01003"/>
    </source>
</evidence>
<reference evidence="11" key="1">
    <citation type="journal article" date="2021" name="Proc. Natl. Acad. Sci. U.S.A.">
        <title>Global biogeography of chemosynthetic symbionts reveals both localized and globally distributed symbiont groups. .</title>
        <authorList>
            <person name="Osvatic J.T."/>
            <person name="Wilkins L.G.E."/>
            <person name="Leibrecht L."/>
            <person name="Leray M."/>
            <person name="Zauner S."/>
            <person name="Polzin J."/>
            <person name="Camacho Y."/>
            <person name="Gros O."/>
            <person name="van Gils J.A."/>
            <person name="Eisen J.A."/>
            <person name="Petersen J.M."/>
            <person name="Yuen B."/>
        </authorList>
    </citation>
    <scope>NUCLEOTIDE SEQUENCE</scope>
    <source>
        <strain evidence="11">MAGL173</strain>
    </source>
</reference>
<comment type="similarity">
    <text evidence="1 5">Belongs to the AlaDH/PNT family.</text>
</comment>
<evidence type="ECO:0000256" key="7">
    <source>
        <dbReference type="PIRSR" id="PIRSR000183-2"/>
    </source>
</evidence>
<sequence>MLVGVPKEIKNHEYRVGMTPASVQEMVAHGHPVIVETQAGAGIGCSDEDYAKAGARVVADAAKVFAQADMIVKVKEPQAIERQMLREGQILFTYLHLAPDPEQTRDLIDSGAVCIAYETVLDGHGGLPLLAPMSQVAGRMSIQAGASALERAHGGEGILLGGVPGVAPAKVVVIGGGVVGENAIQMALGMGADVTVLDRNIEVLNRLAGRFGTALRTVYSTRAALNDHVLGADLVVGGVLVKGAAAPKLVTRKMLKSMKAGSVLVDVAIDQGGCFETSRPTTHAEPTYVVDGVVHYCVANMPGAVPRTSTYALNNVTLPYALSLADKGYSAALLENPSFLEGLNIYRGKVTCEAVAHDLGYDYAVPTEALAA</sequence>
<evidence type="ECO:0000256" key="6">
    <source>
        <dbReference type="PIRSR" id="PIRSR000183-1"/>
    </source>
</evidence>
<feature type="binding site" evidence="8">
    <location>
        <position position="220"/>
    </location>
    <ligand>
        <name>NAD(+)</name>
        <dbReference type="ChEBI" id="CHEBI:57540"/>
    </ligand>
</feature>
<dbReference type="PIRSF" id="PIRSF000183">
    <property type="entry name" value="Alanine_dh"/>
    <property type="match status" value="1"/>
</dbReference>
<dbReference type="EMBL" id="JAEPDI010000005">
    <property type="protein sequence ID" value="MCG7939439.1"/>
    <property type="molecule type" value="Genomic_DNA"/>
</dbReference>
<evidence type="ECO:0000256" key="3">
    <source>
        <dbReference type="ARBA" id="ARBA00023002"/>
    </source>
</evidence>
<evidence type="ECO:0000256" key="8">
    <source>
        <dbReference type="PIRSR" id="PIRSR000183-3"/>
    </source>
</evidence>
<evidence type="ECO:0000256" key="2">
    <source>
        <dbReference type="ARBA" id="ARBA00012897"/>
    </source>
</evidence>
<dbReference type="Pfam" id="PF01262">
    <property type="entry name" value="AlaDh_PNT_C"/>
    <property type="match status" value="1"/>
</dbReference>
<dbReference type="GO" id="GO:0000286">
    <property type="term" value="F:alanine dehydrogenase activity"/>
    <property type="evidence" value="ECO:0007669"/>
    <property type="project" value="UniProtKB-UniRule"/>
</dbReference>
<dbReference type="GO" id="GO:0000166">
    <property type="term" value="F:nucleotide binding"/>
    <property type="evidence" value="ECO:0007669"/>
    <property type="project" value="UniProtKB-KW"/>
</dbReference>
<feature type="binding site" evidence="7">
    <location>
        <position position="75"/>
    </location>
    <ligand>
        <name>substrate</name>
    </ligand>
</feature>
<dbReference type="CDD" id="cd05305">
    <property type="entry name" value="L-AlaDH"/>
    <property type="match status" value="1"/>
</dbReference>
<feature type="domain" description="Alanine dehydrogenase/pyridine nucleotide transhydrogenase NAD(H)-binding" evidence="9">
    <location>
        <begin position="149"/>
        <end position="297"/>
    </location>
</feature>
<keyword evidence="8" id="KW-0547">Nucleotide-binding</keyword>
<feature type="binding site" evidence="8">
    <location>
        <position position="198"/>
    </location>
    <ligand>
        <name>NAD(+)</name>
        <dbReference type="ChEBI" id="CHEBI:57540"/>
    </ligand>
</feature>
<evidence type="ECO:0000256" key="1">
    <source>
        <dbReference type="ARBA" id="ARBA00005689"/>
    </source>
</evidence>
<keyword evidence="3 5" id="KW-0560">Oxidoreductase</keyword>
<feature type="active site" description="Proton donor/acceptor" evidence="6">
    <location>
        <position position="96"/>
    </location>
</feature>
<feature type="binding site" evidence="8">
    <location>
        <begin position="298"/>
        <end position="301"/>
    </location>
    <ligand>
        <name>NAD(+)</name>
        <dbReference type="ChEBI" id="CHEBI:57540"/>
    </ligand>
</feature>
<dbReference type="Gene3D" id="3.40.50.720">
    <property type="entry name" value="NAD(P)-binding Rossmann-like Domain"/>
    <property type="match status" value="2"/>
</dbReference>
<comment type="caution">
    <text evidence="11">The sequence shown here is derived from an EMBL/GenBank/DDBJ whole genome shotgun (WGS) entry which is preliminary data.</text>
</comment>